<dbReference type="GO" id="GO:0019003">
    <property type="term" value="F:GDP binding"/>
    <property type="evidence" value="ECO:0000318"/>
    <property type="project" value="GO_Central"/>
</dbReference>
<evidence type="ECO:0000256" key="3">
    <source>
        <dbReference type="SAM" id="MobiDB-lite"/>
    </source>
</evidence>
<dbReference type="InterPro" id="IPR001806">
    <property type="entry name" value="Small_GTPase"/>
</dbReference>
<dbReference type="PRINTS" id="PR00449">
    <property type="entry name" value="RASTRNSFRMNG"/>
</dbReference>
<feature type="compositionally biased region" description="Low complexity" evidence="3">
    <location>
        <begin position="267"/>
        <end position="276"/>
    </location>
</feature>
<evidence type="ECO:0000256" key="1">
    <source>
        <dbReference type="ARBA" id="ARBA00022741"/>
    </source>
</evidence>
<gene>
    <name evidence="4" type="primary">WBGene00282717</name>
</gene>
<dbReference type="InterPro" id="IPR020849">
    <property type="entry name" value="Small_GTPase_Ras-type"/>
</dbReference>
<dbReference type="OrthoDB" id="25818at2759"/>
<organism evidence="4 5">
    <name type="scientific">Pristionchus pacificus</name>
    <name type="common">Parasitic nematode worm</name>
    <dbReference type="NCBI Taxonomy" id="54126"/>
    <lineage>
        <taxon>Eukaryota</taxon>
        <taxon>Metazoa</taxon>
        <taxon>Ecdysozoa</taxon>
        <taxon>Nematoda</taxon>
        <taxon>Chromadorea</taxon>
        <taxon>Rhabditida</taxon>
        <taxon>Rhabditina</taxon>
        <taxon>Diplogasteromorpha</taxon>
        <taxon>Diplogasteroidea</taxon>
        <taxon>Neodiplogasteridae</taxon>
        <taxon>Pristionchus</taxon>
    </lineage>
</organism>
<dbReference type="PANTHER" id="PTHR24070">
    <property type="entry name" value="RAS, DI-RAS, AND RHEB FAMILY MEMBERS OF SMALL GTPASE SUPERFAMILY"/>
    <property type="match status" value="1"/>
</dbReference>
<dbReference type="InterPro" id="IPR027417">
    <property type="entry name" value="P-loop_NTPase"/>
</dbReference>
<keyword evidence="2" id="KW-0342">GTP-binding</keyword>
<dbReference type="InterPro" id="IPR005225">
    <property type="entry name" value="Small_GTP-bd"/>
</dbReference>
<protein>
    <submittedName>
        <fullName evidence="4">Rheb-1</fullName>
    </submittedName>
</protein>
<accession>A0A8R1V2Q6</accession>
<dbReference type="GO" id="GO:0007264">
    <property type="term" value="P:small GTPase-mediated signal transduction"/>
    <property type="evidence" value="ECO:0000318"/>
    <property type="project" value="GO_Central"/>
</dbReference>
<dbReference type="PROSITE" id="PS51421">
    <property type="entry name" value="RAS"/>
    <property type="match status" value="1"/>
</dbReference>
<evidence type="ECO:0000313" key="5">
    <source>
        <dbReference type="Proteomes" id="UP000005239"/>
    </source>
</evidence>
<dbReference type="GO" id="GO:0003924">
    <property type="term" value="F:GTPase activity"/>
    <property type="evidence" value="ECO:0000318"/>
    <property type="project" value="GO_Central"/>
</dbReference>
<dbReference type="SMART" id="SM00174">
    <property type="entry name" value="RHO"/>
    <property type="match status" value="1"/>
</dbReference>
<keyword evidence="5" id="KW-1185">Reference proteome</keyword>
<dbReference type="NCBIfam" id="TIGR00231">
    <property type="entry name" value="small_GTP"/>
    <property type="match status" value="1"/>
</dbReference>
<dbReference type="GO" id="GO:0005525">
    <property type="term" value="F:GTP binding"/>
    <property type="evidence" value="ECO:0000318"/>
    <property type="project" value="GO_Central"/>
</dbReference>
<dbReference type="Proteomes" id="UP000005239">
    <property type="component" value="Unassembled WGS sequence"/>
</dbReference>
<name>A0A2A6BR52_PRIPA</name>
<feature type="region of interest" description="Disordered" evidence="3">
    <location>
        <begin position="263"/>
        <end position="285"/>
    </location>
</feature>
<dbReference type="AlphaFoldDB" id="A0A2A6BR52"/>
<proteinExistence type="predicted"/>
<dbReference type="GO" id="GO:0005886">
    <property type="term" value="C:plasma membrane"/>
    <property type="evidence" value="ECO:0000318"/>
    <property type="project" value="GO_Central"/>
</dbReference>
<dbReference type="Gene3D" id="3.40.50.300">
    <property type="entry name" value="P-loop containing nucleotide triphosphate hydrolases"/>
    <property type="match status" value="1"/>
</dbReference>
<dbReference type="EnsemblMetazoa" id="PPA44348.1">
    <property type="protein sequence ID" value="PPA44348.1"/>
    <property type="gene ID" value="WBGene00282717"/>
</dbReference>
<evidence type="ECO:0000256" key="2">
    <source>
        <dbReference type="ARBA" id="ARBA00023134"/>
    </source>
</evidence>
<reference evidence="5" key="1">
    <citation type="journal article" date="2008" name="Nat. Genet.">
        <title>The Pristionchus pacificus genome provides a unique perspective on nematode lifestyle and parasitism.</title>
        <authorList>
            <person name="Dieterich C."/>
            <person name="Clifton S.W."/>
            <person name="Schuster L.N."/>
            <person name="Chinwalla A."/>
            <person name="Delehaunty K."/>
            <person name="Dinkelacker I."/>
            <person name="Fulton L."/>
            <person name="Fulton R."/>
            <person name="Godfrey J."/>
            <person name="Minx P."/>
            <person name="Mitreva M."/>
            <person name="Roeseler W."/>
            <person name="Tian H."/>
            <person name="Witte H."/>
            <person name="Yang S.P."/>
            <person name="Wilson R.K."/>
            <person name="Sommer R.J."/>
        </authorList>
    </citation>
    <scope>NUCLEOTIDE SEQUENCE [LARGE SCALE GENOMIC DNA]</scope>
    <source>
        <strain evidence="5">PS312</strain>
    </source>
</reference>
<dbReference type="SUPFAM" id="SSF52540">
    <property type="entry name" value="P-loop containing nucleoside triphosphate hydrolases"/>
    <property type="match status" value="1"/>
</dbReference>
<dbReference type="SMART" id="SM00175">
    <property type="entry name" value="RAB"/>
    <property type="match status" value="1"/>
</dbReference>
<dbReference type="SMART" id="SM00173">
    <property type="entry name" value="RAS"/>
    <property type="match status" value="1"/>
</dbReference>
<keyword evidence="1" id="KW-0547">Nucleotide-binding</keyword>
<accession>A0A2A6BR52</accession>
<dbReference type="PROSITE" id="PS51419">
    <property type="entry name" value="RAB"/>
    <property type="match status" value="1"/>
</dbReference>
<reference evidence="4" key="2">
    <citation type="submission" date="2022-06" db="UniProtKB">
        <authorList>
            <consortium name="EnsemblMetazoa"/>
        </authorList>
    </citation>
    <scope>IDENTIFICATION</scope>
    <source>
        <strain evidence="4">PS312</strain>
    </source>
</reference>
<sequence length="285" mass="31761">MTKRNSLTEEATEAVEGIIMNPSPQLSSRNTDNHKGMRYNRKIAIMGYPCVGKSSITLRFINGNFPEAYDTTIEDRHDKTYSWKGRDYALRITDTAGQQEFTIFPRSCSVDVDGFILVYAIDDRKSFEIIQTIHDKIVECVGDRNVPVVVVGNKLDLQYACRAVTREEGEALAKQWNASFVEISARDLEKKQLISNQPVVQEVPAEPVKEEGVFRKILLSCFPSGSVHQDRNQPAAKKSTDKVPNEVNAIFEQAILAIEVAKGNMTPGGKPTTGPGSRESRCSMM</sequence>
<dbReference type="Pfam" id="PF00071">
    <property type="entry name" value="Ras"/>
    <property type="match status" value="1"/>
</dbReference>
<evidence type="ECO:0000313" key="4">
    <source>
        <dbReference type="EnsemblMetazoa" id="PPA44348.1"/>
    </source>
</evidence>